<evidence type="ECO:0000313" key="2">
    <source>
        <dbReference type="Proteomes" id="UP000000758"/>
    </source>
</evidence>
<accession>A0RYA6</accession>
<protein>
    <submittedName>
        <fullName evidence="1">Uncharacterized protein</fullName>
    </submittedName>
</protein>
<dbReference type="HOGENOM" id="CLU_2550069_0_0_2"/>
<dbReference type="Proteomes" id="UP000000758">
    <property type="component" value="Chromosome"/>
</dbReference>
<reference evidence="1 2" key="1">
    <citation type="journal article" date="2006" name="Proc. Natl. Acad. Sci. U.S.A.">
        <title>Genomic analysis of the uncultivated marine crenarchaeote Cenarchaeum symbiosum.</title>
        <authorList>
            <person name="Hallam S.J."/>
            <person name="Konstantinidis K.T."/>
            <person name="Putnam N."/>
            <person name="Schleper C."/>
            <person name="Watanabe Y."/>
            <person name="Sugahara J."/>
            <person name="Preston C."/>
            <person name="de la Torre J."/>
            <person name="Richardson P.M."/>
            <person name="DeLong E.F."/>
        </authorList>
    </citation>
    <scope>NUCLEOTIDE SEQUENCE [LARGE SCALE GENOMIC DNA]</scope>
    <source>
        <strain evidence="2">A</strain>
    </source>
</reference>
<gene>
    <name evidence="1" type="ordered locus">CENSYa_1709</name>
</gene>
<dbReference type="STRING" id="414004.CENSYa_1709"/>
<evidence type="ECO:0000313" key="1">
    <source>
        <dbReference type="EMBL" id="ABK78323.1"/>
    </source>
</evidence>
<dbReference type="EMBL" id="DP000238">
    <property type="protein sequence ID" value="ABK78323.1"/>
    <property type="molecule type" value="Genomic_DNA"/>
</dbReference>
<keyword evidence="2" id="KW-1185">Reference proteome</keyword>
<dbReference type="AlphaFoldDB" id="A0RYA6"/>
<dbReference type="KEGG" id="csy:CENSYa_1709"/>
<organism evidence="1 2">
    <name type="scientific">Cenarchaeum symbiosum (strain A)</name>
    <dbReference type="NCBI Taxonomy" id="414004"/>
    <lineage>
        <taxon>Archaea</taxon>
        <taxon>Nitrososphaerota</taxon>
        <taxon>Candidatus Cenarchaeales</taxon>
        <taxon>Candidatus Cenarchaeaceae</taxon>
        <taxon>Candidatus Cenarchaeum</taxon>
    </lineage>
</organism>
<proteinExistence type="predicted"/>
<dbReference type="EnsemblBacteria" id="ABK78323">
    <property type="protein sequence ID" value="ABK78323"/>
    <property type="gene ID" value="CENSYa_1709"/>
</dbReference>
<name>A0RYA6_CENSY</name>
<sequence>MIGKRDAADVADALGKNLQGVANNQANFEGLPDTFWGYYAKGHSGSGSFGVFVAYSEDDADINGLIKIYEEWAARNRSETD</sequence>